<keyword evidence="10" id="KW-1185">Reference proteome</keyword>
<dbReference type="Proteomes" id="UP000595046">
    <property type="component" value="Chromosome"/>
</dbReference>
<evidence type="ECO:0000256" key="1">
    <source>
        <dbReference type="ARBA" id="ARBA00000085"/>
    </source>
</evidence>
<keyword evidence="5" id="KW-0418">Kinase</keyword>
<evidence type="ECO:0000256" key="5">
    <source>
        <dbReference type="ARBA" id="ARBA00022777"/>
    </source>
</evidence>
<keyword evidence="4" id="KW-0808">Transferase</keyword>
<feature type="region of interest" description="Disordered" evidence="6">
    <location>
        <begin position="1"/>
        <end position="53"/>
    </location>
</feature>
<dbReference type="AlphaFoldDB" id="A0A7T1T7H1"/>
<keyword evidence="7" id="KW-1133">Transmembrane helix</keyword>
<evidence type="ECO:0000256" key="2">
    <source>
        <dbReference type="ARBA" id="ARBA00012438"/>
    </source>
</evidence>
<dbReference type="InterPro" id="IPR036890">
    <property type="entry name" value="HATPase_C_sf"/>
</dbReference>
<reference evidence="10" key="1">
    <citation type="submission" date="2020-02" db="EMBL/GenBank/DDBJ databases">
        <title>Streptomyces sp. ASO4wet.</title>
        <authorList>
            <person name="Risdian C."/>
            <person name="Landwehr W."/>
            <person name="Schupp P."/>
            <person name="Wink J."/>
        </authorList>
    </citation>
    <scope>NUCLEOTIDE SEQUENCE [LARGE SCALE GENOMIC DNA]</scope>
    <source>
        <strain evidence="10">ASO4wet</strain>
    </source>
</reference>
<evidence type="ECO:0000313" key="10">
    <source>
        <dbReference type="Proteomes" id="UP000595046"/>
    </source>
</evidence>
<sequence>MRPTRAPVLVEGRHDDESPPQLPPPAQSGPKHAFREPQASRPGRPWSPVPGRLRPKSVRAKIVSLLMVPVVSLMALWGFATVTTAQSVSDISRFKEVSASLLAPTSDYITAVQAERSAAARFLAKPDSARLGVLNTRAKSTDSAAASLRRGINASSTDTAALQSELPARADRLTDASKKLPALRKRVTSEKTGWEDAYTAYSETIERGFAVGGALTGVNPSGPGQDEEEAVASEARVVQELSRAREMIAREDAVVGAALAGKQMTKEGYRLFTGSVAAHRTLFKSAVEDLRPADRPAFRAAAGSDQYKQLTAMERELEEAGAGSVASGVSAVSWDEAAGSVLRDLRGAERKASTTAAGKADPFSFDVIGSSGVAVVLGLAGVLLSLLISMQIGRGLVVELVGMRNSALEMAGHKLPQSLRRLHSGEDVDIDAEAPVQRRGEDEIGQVGAALNAVHRAAIKAAAERAEVLSGISGVYVKLARRSQVLLHRQLSLLDSMERRVDDPAELEDLFRLDHLTTRMRRHAESLIILSGAAPVRGWRRPVPMLDIVRAAVAEVEDFTRVEVRVPESVRVSGSAVADLTHLVAELVENAVVFSPPHTKVRVRGERVGTGLALEIEDRGLGMSRESLEDANSKIADASQVDLLDTDRLGLFVVNRLAHRRNIQVSLQRSAYGGVTAVVLIPEELLEREGSAGQPGAADGSMPEHQPPTGEFPVLQARRTAAHRARDRVGAGHSHNADAGVAPVRTVLGSGRASSAPPGPLPVAEPDRPVRPDQRPEPERPTEPKWPMATDHPTAPDHSTATDGPTAPDHPTARAHPAAPQAPSEAGPRTPSQPGEPAPLPRRVRQASLAPQLRDAPPGPPAASPHDPAAAAPPAPAAQRTPDRARATMSALRSGWLSGGRAGEHARPAGADGPAGGDADGHWGRPGAGHTDGHADGHADGNAAGEERPPSVPRHPGESAGRSETGETAETPSQGDDA</sequence>
<evidence type="ECO:0000256" key="6">
    <source>
        <dbReference type="SAM" id="MobiDB-lite"/>
    </source>
</evidence>
<dbReference type="InterPro" id="IPR010910">
    <property type="entry name" value="Nitrate/nitrite_sensing_bac"/>
</dbReference>
<feature type="domain" description="NIT" evidence="8">
    <location>
        <begin position="103"/>
        <end position="363"/>
    </location>
</feature>
<feature type="compositionally biased region" description="Basic and acidic residues" evidence="6">
    <location>
        <begin position="931"/>
        <end position="949"/>
    </location>
</feature>
<dbReference type="Pfam" id="PF02518">
    <property type="entry name" value="HATPase_c"/>
    <property type="match status" value="1"/>
</dbReference>
<dbReference type="InterPro" id="IPR003594">
    <property type="entry name" value="HATPase_dom"/>
</dbReference>
<dbReference type="GO" id="GO:0005886">
    <property type="term" value="C:plasma membrane"/>
    <property type="evidence" value="ECO:0007669"/>
    <property type="project" value="TreeGrafter"/>
</dbReference>
<proteinExistence type="predicted"/>
<comment type="catalytic activity">
    <reaction evidence="1">
        <text>ATP + protein L-histidine = ADP + protein N-phospho-L-histidine.</text>
        <dbReference type="EC" id="2.7.13.3"/>
    </reaction>
</comment>
<dbReference type="GO" id="GO:0004673">
    <property type="term" value="F:protein histidine kinase activity"/>
    <property type="evidence" value="ECO:0007669"/>
    <property type="project" value="UniProtKB-EC"/>
</dbReference>
<feature type="compositionally biased region" description="Polar residues" evidence="6">
    <location>
        <begin position="966"/>
        <end position="978"/>
    </location>
</feature>
<evidence type="ECO:0000256" key="3">
    <source>
        <dbReference type="ARBA" id="ARBA00022553"/>
    </source>
</evidence>
<dbReference type="Gene3D" id="3.30.565.10">
    <property type="entry name" value="Histidine kinase-like ATPase, C-terminal domain"/>
    <property type="match status" value="1"/>
</dbReference>
<dbReference type="EMBL" id="CP048882">
    <property type="protein sequence ID" value="QPP07799.1"/>
    <property type="molecule type" value="Genomic_DNA"/>
</dbReference>
<evidence type="ECO:0000259" key="8">
    <source>
        <dbReference type="PROSITE" id="PS50906"/>
    </source>
</evidence>
<dbReference type="KEGG" id="sbat:G4Z16_16905"/>
<feature type="transmembrane region" description="Helical" evidence="7">
    <location>
        <begin position="62"/>
        <end position="80"/>
    </location>
</feature>
<dbReference type="InterPro" id="IPR013587">
    <property type="entry name" value="Nitrate/nitrite_sensing"/>
</dbReference>
<dbReference type="SMART" id="SM00387">
    <property type="entry name" value="HATPase_c"/>
    <property type="match status" value="1"/>
</dbReference>
<keyword evidence="7" id="KW-0472">Membrane</keyword>
<dbReference type="PROSITE" id="PS50906">
    <property type="entry name" value="NIT"/>
    <property type="match status" value="1"/>
</dbReference>
<evidence type="ECO:0000256" key="7">
    <source>
        <dbReference type="SAM" id="Phobius"/>
    </source>
</evidence>
<keyword evidence="3" id="KW-0597">Phosphoprotein</keyword>
<dbReference type="PANTHER" id="PTHR45436:SF5">
    <property type="entry name" value="SENSOR HISTIDINE KINASE TRCS"/>
    <property type="match status" value="1"/>
</dbReference>
<gene>
    <name evidence="9" type="ORF">G4Z16_16905</name>
</gene>
<feature type="region of interest" description="Disordered" evidence="6">
    <location>
        <begin position="689"/>
        <end position="978"/>
    </location>
</feature>
<name>A0A7T1T7H1_9ACTN</name>
<dbReference type="InterPro" id="IPR050428">
    <property type="entry name" value="TCS_sensor_his_kinase"/>
</dbReference>
<accession>A0A7T1T7H1</accession>
<evidence type="ECO:0000256" key="4">
    <source>
        <dbReference type="ARBA" id="ARBA00022679"/>
    </source>
</evidence>
<dbReference type="Pfam" id="PF08376">
    <property type="entry name" value="NIT"/>
    <property type="match status" value="1"/>
</dbReference>
<dbReference type="GO" id="GO:0000160">
    <property type="term" value="P:phosphorelay signal transduction system"/>
    <property type="evidence" value="ECO:0007669"/>
    <property type="project" value="TreeGrafter"/>
</dbReference>
<protein>
    <recommendedName>
        <fullName evidence="2">histidine kinase</fullName>
        <ecNumber evidence="2">2.7.13.3</ecNumber>
    </recommendedName>
</protein>
<keyword evidence="7" id="KW-0812">Transmembrane</keyword>
<dbReference type="PANTHER" id="PTHR45436">
    <property type="entry name" value="SENSOR HISTIDINE KINASE YKOH"/>
    <property type="match status" value="1"/>
</dbReference>
<dbReference type="RefSeq" id="WP_197351606.1">
    <property type="nucleotide sequence ID" value="NZ_CP048882.1"/>
</dbReference>
<feature type="compositionally biased region" description="Basic and acidic residues" evidence="6">
    <location>
        <begin position="765"/>
        <end position="783"/>
    </location>
</feature>
<dbReference type="EC" id="2.7.13.3" evidence="2"/>
<evidence type="ECO:0000313" key="9">
    <source>
        <dbReference type="EMBL" id="QPP07799.1"/>
    </source>
</evidence>
<organism evidence="9 10">
    <name type="scientific">Streptomyces bathyalis</name>
    <dbReference type="NCBI Taxonomy" id="2710756"/>
    <lineage>
        <taxon>Bacteria</taxon>
        <taxon>Bacillati</taxon>
        <taxon>Actinomycetota</taxon>
        <taxon>Actinomycetes</taxon>
        <taxon>Kitasatosporales</taxon>
        <taxon>Streptomycetaceae</taxon>
        <taxon>Streptomyces</taxon>
    </lineage>
</organism>
<dbReference type="SUPFAM" id="SSF55874">
    <property type="entry name" value="ATPase domain of HSP90 chaperone/DNA topoisomerase II/histidine kinase"/>
    <property type="match status" value="1"/>
</dbReference>